<evidence type="ECO:0000259" key="10">
    <source>
        <dbReference type="Pfam" id="PF06664"/>
    </source>
</evidence>
<evidence type="ECO:0000313" key="13">
    <source>
        <dbReference type="RefSeq" id="XP_029650134.1"/>
    </source>
</evidence>
<feature type="transmembrane region" description="Helical" evidence="9">
    <location>
        <begin position="303"/>
        <end position="325"/>
    </location>
</feature>
<sequence>MTGVVLETLSWRKLSFLGICLFIALVIFFLIGGLIAPAPSHVQTILGTKCIDRGRHAHKKQWFIPRGESESCQSLSTFDDPKVMTEQISPNQIVFTFWIPGPKGGKQLDMSRWFQNIIAVLQLEIAYDENHPMLENATLEMEVKLGYRDLHEGPTDWKLLAESVETRKLDCSIDEEQKKAQNHYKCNLVPFFELGSCHYDYYLVNLRIPVHEHKITNMGIGKLQDIWVVAISQTGGFTEVWLSLKTVMFFLLLPCLIWFWRRILMLDRGPNLLERTLFSLGIALTVLNSPIEWMTLWINMPFMLLLSDIRQGVFYAILLSFWLIFVGEHMIDQMDRNRISTYTKHLAAVGFGCIMLFVFEMCERGVQLKNPFFSIWATKNGTNLALGSVILAGVAASLYFVFLCYMIFKVFKTISLKKTVLPHMSSSRRKYYQGLIYRFKFLMLATLVCAALTVIFFIISQVSEGQWKWGEESPSLEYTSAFFTGVYGMWNVYVFGLLCMYAPSHKTKQIIDDTADNSLEEEVQLTQIPSDASQISSFLKKPAIE</sequence>
<dbReference type="GO" id="GO:0006886">
    <property type="term" value="P:intracellular protein transport"/>
    <property type="evidence" value="ECO:0007669"/>
    <property type="project" value="TreeGrafter"/>
</dbReference>
<dbReference type="KEGG" id="osn:115223617"/>
<dbReference type="PANTHER" id="PTHR13449">
    <property type="entry name" value="INTEGRAL MEMBRANE PROTEIN GPR177"/>
    <property type="match status" value="1"/>
</dbReference>
<feature type="transmembrane region" description="Helical" evidence="9">
    <location>
        <begin position="16"/>
        <end position="36"/>
    </location>
</feature>
<evidence type="ECO:0000256" key="1">
    <source>
        <dbReference type="ARBA" id="ARBA00004653"/>
    </source>
</evidence>
<gene>
    <name evidence="13" type="primary">LOC115223617</name>
</gene>
<reference evidence="13" key="1">
    <citation type="submission" date="2025-08" db="UniProtKB">
        <authorList>
            <consortium name="RefSeq"/>
        </authorList>
    </citation>
    <scope>IDENTIFICATION</scope>
</reference>
<evidence type="ECO:0000259" key="11">
    <source>
        <dbReference type="Pfam" id="PF21883"/>
    </source>
</evidence>
<dbReference type="PANTHER" id="PTHR13449:SF2">
    <property type="entry name" value="PROTEIN WNTLESS HOMOLOG"/>
    <property type="match status" value="1"/>
</dbReference>
<comment type="subcellular location">
    <subcellularLocation>
        <location evidence="1">Golgi apparatus membrane</location>
        <topology evidence="1">Multi-pass membrane protein</topology>
    </subcellularLocation>
</comment>
<dbReference type="InterPro" id="IPR009551">
    <property type="entry name" value="Wntless"/>
</dbReference>
<feature type="transmembrane region" description="Helical" evidence="9">
    <location>
        <begin position="479"/>
        <end position="501"/>
    </location>
</feature>
<organism evidence="12 13">
    <name type="scientific">Octopus sinensis</name>
    <name type="common">East Asian common octopus</name>
    <dbReference type="NCBI Taxonomy" id="2607531"/>
    <lineage>
        <taxon>Eukaryota</taxon>
        <taxon>Metazoa</taxon>
        <taxon>Spiralia</taxon>
        <taxon>Lophotrochozoa</taxon>
        <taxon>Mollusca</taxon>
        <taxon>Cephalopoda</taxon>
        <taxon>Coleoidea</taxon>
        <taxon>Octopodiformes</taxon>
        <taxon>Octopoda</taxon>
        <taxon>Incirrata</taxon>
        <taxon>Octopodidae</taxon>
        <taxon>Octopus</taxon>
    </lineage>
</organism>
<keyword evidence="5 9" id="KW-0812">Transmembrane</keyword>
<keyword evidence="4" id="KW-0879">Wnt signaling pathway</keyword>
<feature type="transmembrane region" description="Helical" evidence="9">
    <location>
        <begin position="346"/>
        <end position="366"/>
    </location>
</feature>
<evidence type="ECO:0000313" key="12">
    <source>
        <dbReference type="Proteomes" id="UP000515154"/>
    </source>
</evidence>
<comment type="similarity">
    <text evidence="2">Belongs to the wntless family.</text>
</comment>
<keyword evidence="7" id="KW-0333">Golgi apparatus</keyword>
<dbReference type="GO" id="GO:0016055">
    <property type="term" value="P:Wnt signaling pathway"/>
    <property type="evidence" value="ECO:0007669"/>
    <property type="project" value="UniProtKB-KW"/>
</dbReference>
<evidence type="ECO:0000256" key="2">
    <source>
        <dbReference type="ARBA" id="ARBA00008148"/>
    </source>
</evidence>
<evidence type="ECO:0000256" key="5">
    <source>
        <dbReference type="ARBA" id="ARBA00022692"/>
    </source>
</evidence>
<dbReference type="GO" id="GO:0061355">
    <property type="term" value="P:Wnt protein secretion"/>
    <property type="evidence" value="ECO:0007669"/>
    <property type="project" value="TreeGrafter"/>
</dbReference>
<accession>A0A6P7TFP9</accession>
<dbReference type="GO" id="GO:0017147">
    <property type="term" value="F:Wnt-protein binding"/>
    <property type="evidence" value="ECO:0007669"/>
    <property type="project" value="InterPro"/>
</dbReference>
<keyword evidence="12" id="KW-1185">Reference proteome</keyword>
<dbReference type="RefSeq" id="XP_029650134.1">
    <property type="nucleotide sequence ID" value="XM_029794274.2"/>
</dbReference>
<dbReference type="Proteomes" id="UP000515154">
    <property type="component" value="Linkage group LG23"/>
</dbReference>
<feature type="transmembrane region" description="Helical" evidence="9">
    <location>
        <begin position="435"/>
        <end position="459"/>
    </location>
</feature>
<dbReference type="InterPro" id="IPR047843">
    <property type="entry name" value="WLS-like_TM"/>
</dbReference>
<evidence type="ECO:0000256" key="3">
    <source>
        <dbReference type="ARBA" id="ARBA00022473"/>
    </source>
</evidence>
<dbReference type="InterPro" id="IPR053936">
    <property type="entry name" value="WLS_GOLD"/>
</dbReference>
<dbReference type="GO" id="GO:0000139">
    <property type="term" value="C:Golgi membrane"/>
    <property type="evidence" value="ECO:0007669"/>
    <property type="project" value="UniProtKB-SubCell"/>
</dbReference>
<keyword evidence="3" id="KW-0217">Developmental protein</keyword>
<evidence type="ECO:0000256" key="9">
    <source>
        <dbReference type="SAM" id="Phobius"/>
    </source>
</evidence>
<feature type="domain" description="Wntless GOLD" evidence="11">
    <location>
        <begin position="48"/>
        <end position="233"/>
    </location>
</feature>
<dbReference type="AlphaFoldDB" id="A0A6P7TFP9"/>
<feature type="transmembrane region" description="Helical" evidence="9">
    <location>
        <begin position="240"/>
        <end position="260"/>
    </location>
</feature>
<evidence type="ECO:0000256" key="4">
    <source>
        <dbReference type="ARBA" id="ARBA00022687"/>
    </source>
</evidence>
<evidence type="ECO:0000256" key="8">
    <source>
        <dbReference type="ARBA" id="ARBA00023136"/>
    </source>
</evidence>
<dbReference type="Pfam" id="PF21883">
    <property type="entry name" value="WLS_GOLD"/>
    <property type="match status" value="1"/>
</dbReference>
<protein>
    <submittedName>
        <fullName evidence="13">Protein wntless</fullName>
    </submittedName>
</protein>
<feature type="transmembrane region" description="Helical" evidence="9">
    <location>
        <begin position="386"/>
        <end position="408"/>
    </location>
</feature>
<evidence type="ECO:0000256" key="7">
    <source>
        <dbReference type="ARBA" id="ARBA00023034"/>
    </source>
</evidence>
<proteinExistence type="inferred from homology"/>
<feature type="transmembrane region" description="Helical" evidence="9">
    <location>
        <begin position="272"/>
        <end position="291"/>
    </location>
</feature>
<dbReference type="Pfam" id="PF06664">
    <property type="entry name" value="WLS-like_TM"/>
    <property type="match status" value="1"/>
</dbReference>
<evidence type="ECO:0000256" key="6">
    <source>
        <dbReference type="ARBA" id="ARBA00022989"/>
    </source>
</evidence>
<name>A0A6P7TFP9_9MOLL</name>
<keyword evidence="6 9" id="KW-1133">Transmembrane helix</keyword>
<keyword evidence="8 9" id="KW-0472">Membrane</keyword>
<feature type="domain" description="Wntless-like transmembrane" evidence="10">
    <location>
        <begin position="235"/>
        <end position="505"/>
    </location>
</feature>